<keyword evidence="3" id="KW-1185">Reference proteome</keyword>
<dbReference type="Proteomes" id="UP000244193">
    <property type="component" value="Chromosome"/>
</dbReference>
<keyword evidence="2" id="KW-0238">DNA-binding</keyword>
<organism evidence="2 3">
    <name type="scientific">Flavobacterium magnum</name>
    <dbReference type="NCBI Taxonomy" id="2162713"/>
    <lineage>
        <taxon>Bacteria</taxon>
        <taxon>Pseudomonadati</taxon>
        <taxon>Bacteroidota</taxon>
        <taxon>Flavobacteriia</taxon>
        <taxon>Flavobacteriales</taxon>
        <taxon>Flavobacteriaceae</taxon>
        <taxon>Flavobacterium</taxon>
    </lineage>
</organism>
<dbReference type="RefSeq" id="WP_108372874.1">
    <property type="nucleotide sequence ID" value="NZ_CP028811.1"/>
</dbReference>
<evidence type="ECO:0000313" key="2">
    <source>
        <dbReference type="EMBL" id="AWA31158.1"/>
    </source>
</evidence>
<dbReference type="EMBL" id="CP028811">
    <property type="protein sequence ID" value="AWA31158.1"/>
    <property type="molecule type" value="Genomic_DNA"/>
</dbReference>
<accession>A0A2S0RIW4</accession>
<dbReference type="AlphaFoldDB" id="A0A2S0RIW4"/>
<feature type="domain" description="Transposase Synechocystis PCC 6803" evidence="1">
    <location>
        <begin position="15"/>
        <end position="79"/>
    </location>
</feature>
<dbReference type="InterPro" id="IPR002622">
    <property type="entry name" value="Transposase_14"/>
</dbReference>
<dbReference type="SUPFAM" id="SSF46689">
    <property type="entry name" value="Homeodomain-like"/>
    <property type="match status" value="1"/>
</dbReference>
<dbReference type="InterPro" id="IPR009057">
    <property type="entry name" value="Homeodomain-like_sf"/>
</dbReference>
<evidence type="ECO:0000259" key="1">
    <source>
        <dbReference type="Pfam" id="PF01710"/>
    </source>
</evidence>
<protein>
    <submittedName>
        <fullName evidence="2">DNA-binding protein</fullName>
    </submittedName>
</protein>
<sequence>MKAKKHPCQKKCVGFDLKLKIIDEVCNGQISVNHASVKYQVGRNAIYYWLQKFATLEQKQKGMSNKDEIKKLKEKIQELEFIKDFQQMIIAEAEIDTGNDYAKKSLPESLAKEVELKKKAILKSNGSASASGYQDKPSTKK</sequence>
<evidence type="ECO:0000313" key="3">
    <source>
        <dbReference type="Proteomes" id="UP000244193"/>
    </source>
</evidence>
<proteinExistence type="predicted"/>
<reference evidence="2 3" key="1">
    <citation type="submission" date="2018-04" db="EMBL/GenBank/DDBJ databases">
        <title>Genome sequencing of Flavobacterium sp. HYN0048.</title>
        <authorList>
            <person name="Yi H."/>
            <person name="Baek C."/>
        </authorList>
    </citation>
    <scope>NUCLEOTIDE SEQUENCE [LARGE SCALE GENOMIC DNA]</scope>
    <source>
        <strain evidence="2 3">HYN0048</strain>
    </source>
</reference>
<dbReference type="Pfam" id="PF01710">
    <property type="entry name" value="HTH_Tnp_IS630"/>
    <property type="match status" value="1"/>
</dbReference>
<dbReference type="OrthoDB" id="1440232at2"/>
<dbReference type="GO" id="GO:0003677">
    <property type="term" value="F:DNA binding"/>
    <property type="evidence" value="ECO:0007669"/>
    <property type="project" value="UniProtKB-KW"/>
</dbReference>
<dbReference type="KEGG" id="fmg:HYN48_14235"/>
<name>A0A2S0RIW4_9FLAO</name>
<gene>
    <name evidence="2" type="ORF">HYN48_14235</name>
</gene>